<dbReference type="Gene3D" id="3.40.33.10">
    <property type="entry name" value="CAP"/>
    <property type="match status" value="1"/>
</dbReference>
<keyword evidence="2" id="KW-0732">Signal</keyword>
<evidence type="ECO:0000256" key="2">
    <source>
        <dbReference type="SAM" id="SignalP"/>
    </source>
</evidence>
<proteinExistence type="predicted"/>
<dbReference type="Pfam" id="PF00188">
    <property type="entry name" value="CAP"/>
    <property type="match status" value="1"/>
</dbReference>
<dbReference type="PRINTS" id="PR00838">
    <property type="entry name" value="V5ALLERGEN"/>
</dbReference>
<dbReference type="EMBL" id="SWKV01000020">
    <property type="protein sequence ID" value="KAF3041510.1"/>
    <property type="molecule type" value="Genomic_DNA"/>
</dbReference>
<dbReference type="CDD" id="cd05380">
    <property type="entry name" value="CAP_euk"/>
    <property type="match status" value="1"/>
</dbReference>
<feature type="compositionally biased region" description="Low complexity" evidence="1">
    <location>
        <begin position="176"/>
        <end position="191"/>
    </location>
</feature>
<feature type="region of interest" description="Disordered" evidence="1">
    <location>
        <begin position="50"/>
        <end position="162"/>
    </location>
</feature>
<dbReference type="InterPro" id="IPR014044">
    <property type="entry name" value="CAP_dom"/>
</dbReference>
<feature type="signal peptide" evidence="2">
    <location>
        <begin position="1"/>
        <end position="17"/>
    </location>
</feature>
<dbReference type="Proteomes" id="UP000758155">
    <property type="component" value="Unassembled WGS sequence"/>
</dbReference>
<comment type="caution">
    <text evidence="4">The sequence shown here is derived from an EMBL/GenBank/DDBJ whole genome shotgun (WGS) entry which is preliminary data.</text>
</comment>
<protein>
    <recommendedName>
        <fullName evidence="3">SCP domain-containing protein</fullName>
    </recommendedName>
</protein>
<evidence type="ECO:0000313" key="5">
    <source>
        <dbReference type="Proteomes" id="UP000758155"/>
    </source>
</evidence>
<dbReference type="AlphaFoldDB" id="A0A9P5C1M4"/>
<name>A0A9P5C1M4_9PLEO</name>
<feature type="domain" description="SCP" evidence="3">
    <location>
        <begin position="210"/>
        <end position="358"/>
    </location>
</feature>
<reference evidence="4" key="1">
    <citation type="submission" date="2019-04" db="EMBL/GenBank/DDBJ databases">
        <title>Sequencing of skin fungus with MAO and IRED activity.</title>
        <authorList>
            <person name="Marsaioli A.J."/>
            <person name="Bonatto J.M.C."/>
            <person name="Reis Junior O."/>
        </authorList>
    </citation>
    <scope>NUCLEOTIDE SEQUENCE</scope>
    <source>
        <strain evidence="4">28M1</strain>
    </source>
</reference>
<gene>
    <name evidence="4" type="ORF">E8E12_003771</name>
</gene>
<feature type="chain" id="PRO_5040502218" description="SCP domain-containing protein" evidence="2">
    <location>
        <begin position="18"/>
        <end position="378"/>
    </location>
</feature>
<feature type="compositionally biased region" description="Low complexity" evidence="1">
    <location>
        <begin position="97"/>
        <end position="117"/>
    </location>
</feature>
<keyword evidence="5" id="KW-1185">Reference proteome</keyword>
<organism evidence="4 5">
    <name type="scientific">Didymella heteroderae</name>
    <dbReference type="NCBI Taxonomy" id="1769908"/>
    <lineage>
        <taxon>Eukaryota</taxon>
        <taxon>Fungi</taxon>
        <taxon>Dikarya</taxon>
        <taxon>Ascomycota</taxon>
        <taxon>Pezizomycotina</taxon>
        <taxon>Dothideomycetes</taxon>
        <taxon>Pleosporomycetidae</taxon>
        <taxon>Pleosporales</taxon>
        <taxon>Pleosporineae</taxon>
        <taxon>Didymellaceae</taxon>
        <taxon>Didymella</taxon>
    </lineage>
</organism>
<dbReference type="InterPro" id="IPR035940">
    <property type="entry name" value="CAP_sf"/>
</dbReference>
<feature type="compositionally biased region" description="Polar residues" evidence="1">
    <location>
        <begin position="143"/>
        <end position="159"/>
    </location>
</feature>
<dbReference type="OrthoDB" id="337038at2759"/>
<sequence>MRHSTLLTSALAVGGLALPQGQLEKRQQVTVVDTVTLTVTVFANPYATPAWAGPPKAPNPPNPNRPPWAPSLPVWTAPHPDAGRTTSNAAGGVGAQPSRTTLRSSSTPSSSRTSSTPVVGLPISTPVVGLPGATQGPIGGGPSSTPAVPGSTRTSTSTGVPIPASSIVGSAISNAPVPSSAAPTAAPSGAPLDPGHTPGVGQATLSAGLAYQNAILYHHNAARANHNAAPLVWNQTVADTAAITANTCNFAHYIPPGAGQGQNLFTVSGQYFNVTAGITESWYKGEFQAMLPYFGQASLTDSVFHEVGHLTQVLWKGTTSVGCVSVDCGSRMIVGGQSGSPLNKYTVCNYWPAGNVGTQYAINVGRPISTTDLGSWTD</sequence>
<dbReference type="InterPro" id="IPR001283">
    <property type="entry name" value="CRISP-related"/>
</dbReference>
<dbReference type="InterPro" id="IPR002413">
    <property type="entry name" value="V5_allergen-like"/>
</dbReference>
<dbReference type="PRINTS" id="PR00837">
    <property type="entry name" value="V5TPXLIKE"/>
</dbReference>
<evidence type="ECO:0000256" key="1">
    <source>
        <dbReference type="SAM" id="MobiDB-lite"/>
    </source>
</evidence>
<accession>A0A9P5C1M4</accession>
<feature type="region of interest" description="Disordered" evidence="1">
    <location>
        <begin position="176"/>
        <end position="199"/>
    </location>
</feature>
<dbReference type="PANTHER" id="PTHR10334">
    <property type="entry name" value="CYSTEINE-RICH SECRETORY PROTEIN-RELATED"/>
    <property type="match status" value="1"/>
</dbReference>
<dbReference type="SUPFAM" id="SSF55797">
    <property type="entry name" value="PR-1-like"/>
    <property type="match status" value="1"/>
</dbReference>
<evidence type="ECO:0000259" key="3">
    <source>
        <dbReference type="SMART" id="SM00198"/>
    </source>
</evidence>
<dbReference type="SMART" id="SM00198">
    <property type="entry name" value="SCP"/>
    <property type="match status" value="1"/>
</dbReference>
<evidence type="ECO:0000313" key="4">
    <source>
        <dbReference type="EMBL" id="KAF3041510.1"/>
    </source>
</evidence>
<feature type="compositionally biased region" description="Pro residues" evidence="1">
    <location>
        <begin position="55"/>
        <end position="70"/>
    </location>
</feature>